<dbReference type="Pfam" id="PF15906">
    <property type="entry name" value="zf-NOSIP"/>
    <property type="match status" value="1"/>
</dbReference>
<evidence type="ECO:0000256" key="4">
    <source>
        <dbReference type="PIRNR" id="PIRNR023577"/>
    </source>
</evidence>
<dbReference type="Pfam" id="PF04641">
    <property type="entry name" value="Rtf2"/>
    <property type="match status" value="1"/>
</dbReference>
<accession>A0AB34IP50</accession>
<dbReference type="InterPro" id="IPR031790">
    <property type="entry name" value="Znf-NOSIP"/>
</dbReference>
<reference evidence="6 7" key="1">
    <citation type="journal article" date="2024" name="Science">
        <title>Giant polyketide synthase enzymes in the biosynthesis of giant marine polyether toxins.</title>
        <authorList>
            <person name="Fallon T.R."/>
            <person name="Shende V.V."/>
            <person name="Wierzbicki I.H."/>
            <person name="Pendleton A.L."/>
            <person name="Watervoot N.F."/>
            <person name="Auber R.P."/>
            <person name="Gonzalez D.J."/>
            <person name="Wisecaver J.H."/>
            <person name="Moore B.S."/>
        </authorList>
    </citation>
    <scope>NUCLEOTIDE SEQUENCE [LARGE SCALE GENOMIC DNA]</scope>
    <source>
        <strain evidence="6 7">12B1</strain>
    </source>
</reference>
<comment type="caution">
    <text evidence="6">The sequence shown here is derived from an EMBL/GenBank/DDBJ whole genome shotgun (WGS) entry which is preliminary data.</text>
</comment>
<proteinExistence type="inferred from homology"/>
<dbReference type="GO" id="GO:0061630">
    <property type="term" value="F:ubiquitin protein ligase activity"/>
    <property type="evidence" value="ECO:0007669"/>
    <property type="project" value="InterPro"/>
</dbReference>
<evidence type="ECO:0000259" key="5">
    <source>
        <dbReference type="Pfam" id="PF15906"/>
    </source>
</evidence>
<dbReference type="Gene3D" id="3.30.40.10">
    <property type="entry name" value="Zinc/RING finger domain, C3HC4 (zinc finger)"/>
    <property type="match status" value="2"/>
</dbReference>
<dbReference type="InterPro" id="IPR013083">
    <property type="entry name" value="Znf_RING/FYVE/PHD"/>
</dbReference>
<dbReference type="InterPro" id="IPR016818">
    <property type="entry name" value="NOSIP"/>
</dbReference>
<dbReference type="EMBL" id="JBGBPQ010000022">
    <property type="protein sequence ID" value="KAL1503234.1"/>
    <property type="molecule type" value="Genomic_DNA"/>
</dbReference>
<protein>
    <recommendedName>
        <fullName evidence="5">Nitric oxide synthase-interacting protein zinc-finger domain-containing protein</fullName>
    </recommendedName>
</protein>
<name>A0AB34IP50_PRYPA</name>
<evidence type="ECO:0000256" key="1">
    <source>
        <dbReference type="ARBA" id="ARBA00004123"/>
    </source>
</evidence>
<organism evidence="6 7">
    <name type="scientific">Prymnesium parvum</name>
    <name type="common">Toxic golden alga</name>
    <dbReference type="NCBI Taxonomy" id="97485"/>
    <lineage>
        <taxon>Eukaryota</taxon>
        <taxon>Haptista</taxon>
        <taxon>Haptophyta</taxon>
        <taxon>Prymnesiophyceae</taxon>
        <taxon>Prymnesiales</taxon>
        <taxon>Prymnesiaceae</taxon>
        <taxon>Prymnesium</taxon>
    </lineage>
</organism>
<keyword evidence="3 4" id="KW-0539">Nucleus</keyword>
<comment type="similarity">
    <text evidence="2 4">Belongs to the NOSIP family.</text>
</comment>
<gene>
    <name evidence="6" type="ORF">AB1Y20_011290</name>
</gene>
<dbReference type="GO" id="GO:0005634">
    <property type="term" value="C:nucleus"/>
    <property type="evidence" value="ECO:0007669"/>
    <property type="project" value="UniProtKB-SubCell"/>
</dbReference>
<evidence type="ECO:0000256" key="2">
    <source>
        <dbReference type="ARBA" id="ARBA00008126"/>
    </source>
</evidence>
<keyword evidence="7" id="KW-1185">Reference proteome</keyword>
<dbReference type="PIRSF" id="PIRSF023577">
    <property type="entry name" value="ENOS_interacting"/>
    <property type="match status" value="1"/>
</dbReference>
<dbReference type="CDD" id="cd16662">
    <property type="entry name" value="RING-Ubox2_NOSIP"/>
    <property type="match status" value="1"/>
</dbReference>
<evidence type="ECO:0000313" key="7">
    <source>
        <dbReference type="Proteomes" id="UP001515480"/>
    </source>
</evidence>
<dbReference type="SUPFAM" id="SSF57850">
    <property type="entry name" value="RING/U-box"/>
    <property type="match status" value="1"/>
</dbReference>
<dbReference type="Proteomes" id="UP001515480">
    <property type="component" value="Unassembled WGS sequence"/>
</dbReference>
<comment type="subcellular location">
    <subcellularLocation>
        <location evidence="1 4">Nucleus</location>
    </subcellularLocation>
</comment>
<evidence type="ECO:0000256" key="3">
    <source>
        <dbReference type="ARBA" id="ARBA00023242"/>
    </source>
</evidence>
<dbReference type="PANTHER" id="PTHR13063:SF10">
    <property type="entry name" value="NITRIC OXIDE SYNTHASE-INTERACTING PROTEIN"/>
    <property type="match status" value="1"/>
</dbReference>
<evidence type="ECO:0000313" key="6">
    <source>
        <dbReference type="EMBL" id="KAL1503234.1"/>
    </source>
</evidence>
<sequence>MGKHSKNNNDRAFFSYHERKAASSGRMASGLLGGHNTADGNFKEWGWGTERRTLDSDAMKDIDACSLSLQPCVDPVVTPQGVLYDKGVLIEYILQRKKDLERETAAWEAQQAAAAGEAADEAAAAQQARVDEFLAQQEGLSQSDLRARGALASRGAVSMGANGRVLVADKGVHAADMNFWVPSATPQAAVVLQKPDGVVRCPISGQPLRLKQLVSVKFTLADEGRSAGDLVGMQAKERYICPLTKKPLSNIYPATVLRPSGMVVSSACVKDIIKKDMLDPFTDPPTKLKEKDLIPLRVEGTGFAAKTDEKHLKVTIAKPAGHF</sequence>
<dbReference type="PANTHER" id="PTHR13063">
    <property type="entry name" value="ENOS INTERACTING PROTEIN"/>
    <property type="match status" value="1"/>
</dbReference>
<dbReference type="AlphaFoldDB" id="A0AB34IP50"/>
<feature type="domain" description="Nitric oxide synthase-interacting protein zinc-finger" evidence="5">
    <location>
        <begin position="46"/>
        <end position="97"/>
    </location>
</feature>